<dbReference type="Pfam" id="PF01844">
    <property type="entry name" value="HNH"/>
    <property type="match status" value="1"/>
</dbReference>
<dbReference type="Pfam" id="PF02720">
    <property type="entry name" value="DUF222"/>
    <property type="match status" value="1"/>
</dbReference>
<keyword evidence="4" id="KW-0378">Hydrolase</keyword>
<evidence type="ECO:0000256" key="1">
    <source>
        <dbReference type="ARBA" id="ARBA00023450"/>
    </source>
</evidence>
<dbReference type="GO" id="GO:0004519">
    <property type="term" value="F:endonuclease activity"/>
    <property type="evidence" value="ECO:0007669"/>
    <property type="project" value="UniProtKB-KW"/>
</dbReference>
<sequence length="798" mass="86441">MALIPDRRHDEHNSSEAGKTSQALPPPSPSGSPPVSSPPTGSLSSGSPSTGATSAASSALSAPSAKGKSAEPTYRELLAEAGLDLTGHPLADRFDGIADNLADEEVAADQEAVEHEARDEHGEDSEDRGDADAIGADAEVSPLAGGDVRTGAGLWTSRTTMPETEEEVQACIKEIEARQSAWMNAKREEREAQRAAEREEYLRNNPQAREEAEELERESAEWNARVKQYEERKKANEEAERIAEAERTERHKALAESFDSDSDAHPLLNEYRWSDLKHIAPEVTGSIESLKHLLNELNDFARPMGPDDAVTLLDGLEALNRLHESLSIVTLSVFDRVGTPRDYGAKTTKALVQHRLNVSGQEACRRTQLAECLGRRTSISGESIEAKFPILAAALREGTLSSNQASTISKCLNSLPPNVSEYDKIEAERLLVEKAPTVRVCDIHTLFQEILGWIDPDGQEPKEAADRDDFNVNLRQMKDGTWTLKGCLDEETGGILNGLLTSRIKTDSQSDENSCANAAGIGAAPADGVHTEIDARPSSGNDSDNENEFDQEVVAAYTEVLRGDRSDCLDPSLDFTQPQVGANGEIPQGAGVKQDGTLMAMASEQPSVRRRIYERFSSVIGSIEMNRIKAGAAYALVVTAKAEDLANQTGKAVTGAEAPFPIDSAALEGLNGSLFFHLMSEKTKTMALATERRLATEKQLAILAGRDRGCTFPGCDTPPGWCEAHHIVPWAENGKTDVNNLTLACSAHHHLLDCTDWDCRMLVDGRPAWVPPATIDPGQEPVLHARFIAREIGETLFG</sequence>
<gene>
    <name evidence="4" type="ORF">SAMN04489752_1038</name>
</gene>
<dbReference type="InterPro" id="IPR002711">
    <property type="entry name" value="HNH"/>
</dbReference>
<feature type="compositionally biased region" description="Pro residues" evidence="2">
    <location>
        <begin position="24"/>
        <end position="37"/>
    </location>
</feature>
<dbReference type="STRING" id="1136497.SAMN04489752_1038"/>
<feature type="region of interest" description="Disordered" evidence="2">
    <location>
        <begin position="101"/>
        <end position="167"/>
    </location>
</feature>
<reference evidence="5" key="1">
    <citation type="submission" date="2016-10" db="EMBL/GenBank/DDBJ databases">
        <authorList>
            <person name="Varghese N."/>
            <person name="Submissions S."/>
        </authorList>
    </citation>
    <scope>NUCLEOTIDE SEQUENCE [LARGE SCALE GENOMIC DNA]</scope>
    <source>
        <strain evidence="5">DSM 23676</strain>
    </source>
</reference>
<keyword evidence="4" id="KW-0540">Nuclease</keyword>
<feature type="domain" description="HNH nuclease" evidence="3">
    <location>
        <begin position="698"/>
        <end position="750"/>
    </location>
</feature>
<keyword evidence="5" id="KW-1185">Reference proteome</keyword>
<dbReference type="SMART" id="SM00507">
    <property type="entry name" value="HNHc"/>
    <property type="match status" value="1"/>
</dbReference>
<dbReference type="GO" id="GO:0008270">
    <property type="term" value="F:zinc ion binding"/>
    <property type="evidence" value="ECO:0007669"/>
    <property type="project" value="InterPro"/>
</dbReference>
<accession>A0A1H1PMY2</accession>
<organism evidence="4 5">
    <name type="scientific">Brevibacterium siliguriense</name>
    <dbReference type="NCBI Taxonomy" id="1136497"/>
    <lineage>
        <taxon>Bacteria</taxon>
        <taxon>Bacillati</taxon>
        <taxon>Actinomycetota</taxon>
        <taxon>Actinomycetes</taxon>
        <taxon>Micrococcales</taxon>
        <taxon>Brevibacteriaceae</taxon>
        <taxon>Brevibacterium</taxon>
    </lineage>
</organism>
<evidence type="ECO:0000259" key="3">
    <source>
        <dbReference type="SMART" id="SM00507"/>
    </source>
</evidence>
<dbReference type="InterPro" id="IPR003615">
    <property type="entry name" value="HNH_nuc"/>
</dbReference>
<dbReference type="InterPro" id="IPR003870">
    <property type="entry name" value="DUF222"/>
</dbReference>
<feature type="region of interest" description="Disordered" evidence="2">
    <location>
        <begin position="1"/>
        <end position="73"/>
    </location>
</feature>
<proteinExistence type="inferred from homology"/>
<feature type="region of interest" description="Disordered" evidence="2">
    <location>
        <begin position="197"/>
        <end position="217"/>
    </location>
</feature>
<dbReference type="CDD" id="cd00085">
    <property type="entry name" value="HNHc"/>
    <property type="match status" value="1"/>
</dbReference>
<feature type="compositionally biased region" description="Low complexity" evidence="2">
    <location>
        <begin position="519"/>
        <end position="528"/>
    </location>
</feature>
<dbReference type="EMBL" id="LT629766">
    <property type="protein sequence ID" value="SDS12548.1"/>
    <property type="molecule type" value="Genomic_DNA"/>
</dbReference>
<feature type="compositionally biased region" description="Basic and acidic residues" evidence="2">
    <location>
        <begin position="1"/>
        <end position="14"/>
    </location>
</feature>
<comment type="similarity">
    <text evidence="1">Belongs to the Rv1128c/1148c/1588c/1702c/1945/3466 family.</text>
</comment>
<evidence type="ECO:0000256" key="2">
    <source>
        <dbReference type="SAM" id="MobiDB-lite"/>
    </source>
</evidence>
<feature type="region of interest" description="Disordered" evidence="2">
    <location>
        <begin position="519"/>
        <end position="546"/>
    </location>
</feature>
<feature type="compositionally biased region" description="Low complexity" evidence="2">
    <location>
        <begin position="38"/>
        <end position="67"/>
    </location>
</feature>
<dbReference type="Proteomes" id="UP000199597">
    <property type="component" value="Chromosome I"/>
</dbReference>
<evidence type="ECO:0000313" key="5">
    <source>
        <dbReference type="Proteomes" id="UP000199597"/>
    </source>
</evidence>
<evidence type="ECO:0000313" key="4">
    <source>
        <dbReference type="EMBL" id="SDS12548.1"/>
    </source>
</evidence>
<keyword evidence="4" id="KW-0255">Endonuclease</keyword>
<feature type="compositionally biased region" description="Basic and acidic residues" evidence="2">
    <location>
        <begin position="112"/>
        <end position="121"/>
    </location>
</feature>
<dbReference type="OrthoDB" id="3513062at2"/>
<dbReference type="GO" id="GO:0003676">
    <property type="term" value="F:nucleic acid binding"/>
    <property type="evidence" value="ECO:0007669"/>
    <property type="project" value="InterPro"/>
</dbReference>
<protein>
    <submittedName>
        <fullName evidence="4">HNH endonuclease</fullName>
    </submittedName>
</protein>
<dbReference type="Gene3D" id="1.10.30.50">
    <property type="match status" value="1"/>
</dbReference>
<dbReference type="AlphaFoldDB" id="A0A1H1PMY2"/>
<name>A0A1H1PMY2_9MICO</name>